<reference evidence="1 2" key="1">
    <citation type="journal article" date="2011" name="J. Bacteriol.">
        <title>Genome sequence of 'Pedosphaera parvula' Ellin514, an aerobic Verrucomicrobial isolate from pasture soil.</title>
        <authorList>
            <person name="Kant R."/>
            <person name="van Passel M.W."/>
            <person name="Sangwan P."/>
            <person name="Palva A."/>
            <person name="Lucas S."/>
            <person name="Copeland A."/>
            <person name="Lapidus A."/>
            <person name="Glavina Del Rio T."/>
            <person name="Dalin E."/>
            <person name="Tice H."/>
            <person name="Bruce D."/>
            <person name="Goodwin L."/>
            <person name="Pitluck S."/>
            <person name="Chertkov O."/>
            <person name="Larimer F.W."/>
            <person name="Land M.L."/>
            <person name="Hauser L."/>
            <person name="Brettin T.S."/>
            <person name="Detter J.C."/>
            <person name="Han S."/>
            <person name="de Vos W.M."/>
            <person name="Janssen P.H."/>
            <person name="Smidt H."/>
        </authorList>
    </citation>
    <scope>NUCLEOTIDE SEQUENCE [LARGE SCALE GENOMIC DNA]</scope>
    <source>
        <strain evidence="1 2">Ellin514</strain>
    </source>
</reference>
<comment type="caution">
    <text evidence="1">The sequence shown here is derived from an EMBL/GenBank/DDBJ whole genome shotgun (WGS) entry which is preliminary data.</text>
</comment>
<dbReference type="AlphaFoldDB" id="B9XKE1"/>
<proteinExistence type="predicted"/>
<dbReference type="Proteomes" id="UP000003688">
    <property type="component" value="Unassembled WGS sequence"/>
</dbReference>
<protein>
    <submittedName>
        <fullName evidence="1">Uncharacterized protein</fullName>
    </submittedName>
</protein>
<organism evidence="1 2">
    <name type="scientific">Pedosphaera parvula (strain Ellin514)</name>
    <dbReference type="NCBI Taxonomy" id="320771"/>
    <lineage>
        <taxon>Bacteria</taxon>
        <taxon>Pseudomonadati</taxon>
        <taxon>Verrucomicrobiota</taxon>
        <taxon>Pedosphaerae</taxon>
        <taxon>Pedosphaerales</taxon>
        <taxon>Pedosphaeraceae</taxon>
        <taxon>Pedosphaera</taxon>
    </lineage>
</organism>
<evidence type="ECO:0000313" key="2">
    <source>
        <dbReference type="Proteomes" id="UP000003688"/>
    </source>
</evidence>
<gene>
    <name evidence="1" type="ORF">Cflav_PD2600</name>
</gene>
<dbReference type="RefSeq" id="WP_007416284.1">
    <property type="nucleotide sequence ID" value="NZ_ABOX02000025.1"/>
</dbReference>
<evidence type="ECO:0000313" key="1">
    <source>
        <dbReference type="EMBL" id="EEF59611.1"/>
    </source>
</evidence>
<name>B9XKE1_PEDPL</name>
<dbReference type="EMBL" id="ABOX02000025">
    <property type="protein sequence ID" value="EEF59611.1"/>
    <property type="molecule type" value="Genomic_DNA"/>
</dbReference>
<sequence>MKTPREVLFEKHQGIESKLDAVRAEALAEVCDGKSKCAAHPDALMQKPQTLSWFGEFLQSLRPHFVGLTGVWLIILGVHFATRDSSPMLAEAPAPSPEVIATLKEQKQLFTQLIGSPESPQPVDPALLERRPRSEVKQYIRIV</sequence>
<accession>B9XKE1</accession>
<keyword evidence="2" id="KW-1185">Reference proteome</keyword>
<dbReference type="STRING" id="320771.Cflav_PD2600"/>